<dbReference type="Pfam" id="PF02911">
    <property type="entry name" value="Formyl_trans_C"/>
    <property type="match status" value="1"/>
</dbReference>
<keyword evidence="11" id="KW-1185">Reference proteome</keyword>
<evidence type="ECO:0000259" key="9">
    <source>
        <dbReference type="Pfam" id="PF02911"/>
    </source>
</evidence>
<dbReference type="Gene3D" id="3.10.25.10">
    <property type="entry name" value="Formyl transferase, C-terminal domain"/>
    <property type="match status" value="1"/>
</dbReference>
<evidence type="ECO:0000256" key="3">
    <source>
        <dbReference type="ARBA" id="ARBA00012261"/>
    </source>
</evidence>
<dbReference type="CDD" id="cd08704">
    <property type="entry name" value="Met_tRNA_FMT_C"/>
    <property type="match status" value="1"/>
</dbReference>
<dbReference type="InterPro" id="IPR011034">
    <property type="entry name" value="Formyl_transferase-like_C_sf"/>
</dbReference>
<evidence type="ECO:0000256" key="6">
    <source>
        <dbReference type="ARBA" id="ARBA00022917"/>
    </source>
</evidence>
<evidence type="ECO:0000256" key="2">
    <source>
        <dbReference type="ARBA" id="ARBA00010699"/>
    </source>
</evidence>
<dbReference type="SUPFAM" id="SSF53328">
    <property type="entry name" value="Formyltransferase"/>
    <property type="match status" value="1"/>
</dbReference>
<dbReference type="InterPro" id="IPR002376">
    <property type="entry name" value="Formyl_transf_N"/>
</dbReference>
<dbReference type="SUPFAM" id="SSF50486">
    <property type="entry name" value="FMT C-terminal domain-like"/>
    <property type="match status" value="1"/>
</dbReference>
<name>A0A1H6G022_THEAL</name>
<dbReference type="PROSITE" id="PS00373">
    <property type="entry name" value="GART"/>
    <property type="match status" value="1"/>
</dbReference>
<dbReference type="STRING" id="29539.SAMN02745716_2011"/>
<evidence type="ECO:0000259" key="8">
    <source>
        <dbReference type="Pfam" id="PF00551"/>
    </source>
</evidence>
<evidence type="ECO:0000256" key="4">
    <source>
        <dbReference type="ARBA" id="ARBA00016014"/>
    </source>
</evidence>
<accession>A0A1H6G022</accession>
<dbReference type="PANTHER" id="PTHR11138">
    <property type="entry name" value="METHIONYL-TRNA FORMYLTRANSFERASE"/>
    <property type="match status" value="1"/>
</dbReference>
<evidence type="ECO:0000256" key="1">
    <source>
        <dbReference type="ARBA" id="ARBA00002606"/>
    </source>
</evidence>
<dbReference type="GO" id="GO:0004479">
    <property type="term" value="F:methionyl-tRNA formyltransferase activity"/>
    <property type="evidence" value="ECO:0007669"/>
    <property type="project" value="UniProtKB-EC"/>
</dbReference>
<evidence type="ECO:0000313" key="10">
    <source>
        <dbReference type="EMBL" id="SEH15623.1"/>
    </source>
</evidence>
<gene>
    <name evidence="10" type="ORF">SAMN02745716_2011</name>
</gene>
<dbReference type="OrthoDB" id="9802815at2"/>
<dbReference type="Pfam" id="PF00551">
    <property type="entry name" value="Formyl_trans_N"/>
    <property type="match status" value="1"/>
</dbReference>
<keyword evidence="5 10" id="KW-0808">Transferase</keyword>
<evidence type="ECO:0000313" key="11">
    <source>
        <dbReference type="Proteomes" id="UP000222056"/>
    </source>
</evidence>
<dbReference type="Gene3D" id="3.40.50.170">
    <property type="entry name" value="Formyl transferase, N-terminal domain"/>
    <property type="match status" value="1"/>
</dbReference>
<dbReference type="RefSeq" id="WP_093118659.1">
    <property type="nucleotide sequence ID" value="NZ_FNWJ01000002.1"/>
</dbReference>
<dbReference type="Proteomes" id="UP000222056">
    <property type="component" value="Unassembled WGS sequence"/>
</dbReference>
<dbReference type="InterPro" id="IPR005793">
    <property type="entry name" value="Formyl_trans_C"/>
</dbReference>
<feature type="domain" description="Formyl transferase C-terminal" evidence="9">
    <location>
        <begin position="224"/>
        <end position="316"/>
    </location>
</feature>
<keyword evidence="6" id="KW-0648">Protein biosynthesis</keyword>
<proteinExistence type="inferred from homology"/>
<dbReference type="InterPro" id="IPR001555">
    <property type="entry name" value="GART_AS"/>
</dbReference>
<comment type="catalytic activity">
    <reaction evidence="7">
        <text>L-methionyl-tRNA(fMet) + (6R)-10-formyltetrahydrofolate = N-formyl-L-methionyl-tRNA(fMet) + (6S)-5,6,7,8-tetrahydrofolate + H(+)</text>
        <dbReference type="Rhea" id="RHEA:24380"/>
        <dbReference type="Rhea" id="RHEA-COMP:9952"/>
        <dbReference type="Rhea" id="RHEA-COMP:9953"/>
        <dbReference type="ChEBI" id="CHEBI:15378"/>
        <dbReference type="ChEBI" id="CHEBI:57453"/>
        <dbReference type="ChEBI" id="CHEBI:78530"/>
        <dbReference type="ChEBI" id="CHEBI:78844"/>
        <dbReference type="ChEBI" id="CHEBI:195366"/>
        <dbReference type="EC" id="2.1.2.9"/>
    </reaction>
</comment>
<organism evidence="10 11">
    <name type="scientific">Thermoleophilum album</name>
    <dbReference type="NCBI Taxonomy" id="29539"/>
    <lineage>
        <taxon>Bacteria</taxon>
        <taxon>Bacillati</taxon>
        <taxon>Actinomycetota</taxon>
        <taxon>Thermoleophilia</taxon>
        <taxon>Thermoleophilales</taxon>
        <taxon>Thermoleophilaceae</taxon>
        <taxon>Thermoleophilum</taxon>
    </lineage>
</organism>
<dbReference type="EC" id="2.1.2.9" evidence="3"/>
<protein>
    <recommendedName>
        <fullName evidence="4">Methionyl-tRNA formyltransferase</fullName>
        <ecNumber evidence="3">2.1.2.9</ecNumber>
    </recommendedName>
</protein>
<dbReference type="GO" id="GO:0005829">
    <property type="term" value="C:cytosol"/>
    <property type="evidence" value="ECO:0007669"/>
    <property type="project" value="TreeGrafter"/>
</dbReference>
<evidence type="ECO:0000256" key="7">
    <source>
        <dbReference type="ARBA" id="ARBA00048558"/>
    </source>
</evidence>
<dbReference type="PANTHER" id="PTHR11138:SF5">
    <property type="entry name" value="METHIONYL-TRNA FORMYLTRANSFERASE, MITOCHONDRIAL"/>
    <property type="match status" value="1"/>
</dbReference>
<dbReference type="AlphaFoldDB" id="A0A1H6G022"/>
<dbReference type="InterPro" id="IPR044135">
    <property type="entry name" value="Met-tRNA-FMT_C"/>
</dbReference>
<dbReference type="InterPro" id="IPR036477">
    <property type="entry name" value="Formyl_transf_N_sf"/>
</dbReference>
<feature type="domain" description="Formyl transferase N-terminal" evidence="8">
    <location>
        <begin position="80"/>
        <end position="191"/>
    </location>
</feature>
<reference evidence="11" key="1">
    <citation type="submission" date="2016-10" db="EMBL/GenBank/DDBJ databases">
        <authorList>
            <person name="Varghese N."/>
            <person name="Submissions S."/>
        </authorList>
    </citation>
    <scope>NUCLEOTIDE SEQUENCE [LARGE SCALE GENOMIC DNA]</scope>
    <source>
        <strain evidence="11">ATCC 35263</strain>
    </source>
</reference>
<comment type="similarity">
    <text evidence="2">Belongs to the Fmt family.</text>
</comment>
<comment type="function">
    <text evidence="1">Attaches a formyl group to the free amino group of methionyl-tRNA(fMet). The formyl group appears to play a dual role in the initiator identity of N-formylmethionyl-tRNA by promoting its recognition by IF2 and preventing the misappropriation of this tRNA by the elongation apparatus.</text>
</comment>
<sequence length="332" mass="35846">MSRPPEQAAVRAADAADRATPRLVLIAEEAAGARVLRLLTERQLLPLTVLTDGVGAPSEGLAPVARLARLHGLPLMPALRAREGAFAEWLERQRVDLLLNVHSLHVLPREVVEAPRIGALNLHPGPLPELAGLNAPSWAIFMRRPEHGVTLHWMDAAIDAGPVAYEERFALTGQERAFQLAARCAELGVGLIARLLDDLEAGRPLPRHAQDRARRRLLPPAPPEGTELVWERPARDLEALVRACDWGPFASPWGHAWTRLPDGRQIAVLRARAVEKPIGAPTAAPPGTVLAVTDRCALVAAGRDVLELSRVQIDGRLVEAGQALRAGDVLGV</sequence>
<dbReference type="InterPro" id="IPR037022">
    <property type="entry name" value="Formyl_trans_C_sf"/>
</dbReference>
<dbReference type="EMBL" id="FNWJ01000002">
    <property type="protein sequence ID" value="SEH15623.1"/>
    <property type="molecule type" value="Genomic_DNA"/>
</dbReference>
<evidence type="ECO:0000256" key="5">
    <source>
        <dbReference type="ARBA" id="ARBA00022679"/>
    </source>
</evidence>